<dbReference type="PANTHER" id="PTHR43377">
    <property type="entry name" value="BILIVERDIN REDUCTASE A"/>
    <property type="match status" value="1"/>
</dbReference>
<dbReference type="PANTHER" id="PTHR43377:SF1">
    <property type="entry name" value="BILIVERDIN REDUCTASE A"/>
    <property type="match status" value="1"/>
</dbReference>
<dbReference type="GO" id="GO:0000166">
    <property type="term" value="F:nucleotide binding"/>
    <property type="evidence" value="ECO:0007669"/>
    <property type="project" value="InterPro"/>
</dbReference>
<feature type="domain" description="GFO/IDH/MocA-like oxidoreductase" evidence="2">
    <location>
        <begin position="133"/>
        <end position="268"/>
    </location>
</feature>
<evidence type="ECO:0000259" key="2">
    <source>
        <dbReference type="Pfam" id="PF22725"/>
    </source>
</evidence>
<comment type="caution">
    <text evidence="3">The sequence shown here is derived from an EMBL/GenBank/DDBJ whole genome shotgun (WGS) entry which is preliminary data.</text>
</comment>
<dbReference type="SMR" id="A0A374PD95"/>
<dbReference type="RefSeq" id="WP_117632825.1">
    <property type="nucleotide sequence ID" value="NZ_QSON01000002.1"/>
</dbReference>
<organism evidence="3 4">
    <name type="scientific">Hungatella hathewayi</name>
    <dbReference type="NCBI Taxonomy" id="154046"/>
    <lineage>
        <taxon>Bacteria</taxon>
        <taxon>Bacillati</taxon>
        <taxon>Bacillota</taxon>
        <taxon>Clostridia</taxon>
        <taxon>Lachnospirales</taxon>
        <taxon>Lachnospiraceae</taxon>
        <taxon>Hungatella</taxon>
    </lineage>
</organism>
<dbReference type="EMBL" id="QSON01000002">
    <property type="protein sequence ID" value="RGJ06578.1"/>
    <property type="molecule type" value="Genomic_DNA"/>
</dbReference>
<dbReference type="AlphaFoldDB" id="A0A374PD95"/>
<dbReference type="SUPFAM" id="SSF51735">
    <property type="entry name" value="NAD(P)-binding Rossmann-fold domains"/>
    <property type="match status" value="1"/>
</dbReference>
<dbReference type="Proteomes" id="UP000263014">
    <property type="component" value="Unassembled WGS sequence"/>
</dbReference>
<evidence type="ECO:0000259" key="1">
    <source>
        <dbReference type="Pfam" id="PF01408"/>
    </source>
</evidence>
<dbReference type="InterPro" id="IPR000683">
    <property type="entry name" value="Gfo/Idh/MocA-like_OxRdtase_N"/>
</dbReference>
<dbReference type="InterPro" id="IPR051450">
    <property type="entry name" value="Gfo/Idh/MocA_Oxidoreductases"/>
</dbReference>
<name>A0A374PD95_9FIRM</name>
<evidence type="ECO:0000313" key="4">
    <source>
        <dbReference type="Proteomes" id="UP000263014"/>
    </source>
</evidence>
<dbReference type="InterPro" id="IPR036291">
    <property type="entry name" value="NAD(P)-bd_dom_sf"/>
</dbReference>
<feature type="domain" description="Gfo/Idh/MocA-like oxidoreductase N-terminal" evidence="1">
    <location>
        <begin position="7"/>
        <end position="123"/>
    </location>
</feature>
<reference evidence="3 4" key="1">
    <citation type="submission" date="2018-08" db="EMBL/GenBank/DDBJ databases">
        <title>A genome reference for cultivated species of the human gut microbiota.</title>
        <authorList>
            <person name="Zou Y."/>
            <person name="Xue W."/>
            <person name="Luo G."/>
        </authorList>
    </citation>
    <scope>NUCLEOTIDE SEQUENCE [LARGE SCALE GENOMIC DNA]</scope>
    <source>
        <strain evidence="3 4">TM09-12</strain>
    </source>
</reference>
<sequence>MSQRKKISVAVIGCGAISDAYMTNFKNRFSSIQLAACSDLNTARMNEKASLYGIPAMSFEDILTNPEIDMIINLTNPAVHYSITKAALFAGKHVYSEKMLATTFDQAKELCAIANEQQKYLGVAPDTFLGATIQTARYLIDHGIIGKPLSYTASLSRDFEIFGEILPHLHKVGGDLAMDTGCYYLAALASLFGPADTVTAFKSSNNPDRIVHRIDSTNFQEPYHIDVENVMAAAIQHKNGVLGCFHINSDCIFNENRILRIFGTEGIVNIDDPNKFGSQITLQKPFSEEISFPLTHGFRNECRGIGAAEMAWAIIHGRPNRASKEMGLHVLEMIHGMFDSSDSNIFYHLKSTFEQPLPLPSGYIGGDEYGMWAPTEETALV</sequence>
<dbReference type="Gene3D" id="3.30.360.10">
    <property type="entry name" value="Dihydrodipicolinate Reductase, domain 2"/>
    <property type="match status" value="1"/>
</dbReference>
<dbReference type="Gene3D" id="3.40.50.720">
    <property type="entry name" value="NAD(P)-binding Rossmann-like Domain"/>
    <property type="match status" value="1"/>
</dbReference>
<protein>
    <submittedName>
        <fullName evidence="3">Gfo/Idh/MocA family oxidoreductase</fullName>
    </submittedName>
</protein>
<dbReference type="Pfam" id="PF22725">
    <property type="entry name" value="GFO_IDH_MocA_C3"/>
    <property type="match status" value="1"/>
</dbReference>
<evidence type="ECO:0000313" key="3">
    <source>
        <dbReference type="EMBL" id="RGJ06578.1"/>
    </source>
</evidence>
<proteinExistence type="predicted"/>
<dbReference type="Pfam" id="PF01408">
    <property type="entry name" value="GFO_IDH_MocA"/>
    <property type="match status" value="1"/>
</dbReference>
<dbReference type="InterPro" id="IPR055170">
    <property type="entry name" value="GFO_IDH_MocA-like_dom"/>
</dbReference>
<accession>A0A374PD95</accession>
<gene>
    <name evidence="3" type="ORF">DXD79_04580</name>
</gene>